<evidence type="ECO:0000313" key="2">
    <source>
        <dbReference type="Proteomes" id="UP000017559"/>
    </source>
</evidence>
<accession>V2WUX3</accession>
<organism evidence="1 2">
    <name type="scientific">Moniliophthora roreri (strain MCA 2997)</name>
    <name type="common">Cocoa frosty pod rot fungus</name>
    <name type="synonym">Crinipellis roreri</name>
    <dbReference type="NCBI Taxonomy" id="1381753"/>
    <lineage>
        <taxon>Eukaryota</taxon>
        <taxon>Fungi</taxon>
        <taxon>Dikarya</taxon>
        <taxon>Basidiomycota</taxon>
        <taxon>Agaricomycotina</taxon>
        <taxon>Agaricomycetes</taxon>
        <taxon>Agaricomycetidae</taxon>
        <taxon>Agaricales</taxon>
        <taxon>Marasmiineae</taxon>
        <taxon>Marasmiaceae</taxon>
        <taxon>Moniliophthora</taxon>
    </lineage>
</organism>
<protein>
    <submittedName>
        <fullName evidence="1">Uncharacterized protein</fullName>
    </submittedName>
</protein>
<sequence length="68" mass="7255">MSQSGTGYGSSIVQPARESFQGCWRSSVLETAELRSKMTWDSLDVAGLIFGAPTLNDPSTGNSITFLP</sequence>
<reference evidence="1 2" key="1">
    <citation type="journal article" date="2014" name="BMC Genomics">
        <title>Genome and secretome analysis of the hemibiotrophic fungal pathogen, Moniliophthora roreri, which causes frosty pod rot disease of cacao: mechanisms of the biotrophic and necrotrophic phases.</title>
        <authorList>
            <person name="Meinhardt L.W."/>
            <person name="Costa G.G.L."/>
            <person name="Thomazella D.P.T."/>
            <person name="Teixeira P.J.P.L."/>
            <person name="Carazzolle M.F."/>
            <person name="Schuster S.C."/>
            <person name="Carlson J.E."/>
            <person name="Guiltinan M.J."/>
            <person name="Mieczkowski P."/>
            <person name="Farmer A."/>
            <person name="Ramaraj T."/>
            <person name="Crozier J."/>
            <person name="Davis R.E."/>
            <person name="Shao J."/>
            <person name="Melnick R.L."/>
            <person name="Pereira G.A.G."/>
            <person name="Bailey B.A."/>
        </authorList>
    </citation>
    <scope>NUCLEOTIDE SEQUENCE [LARGE SCALE GENOMIC DNA]</scope>
    <source>
        <strain evidence="1 2">MCA 2997</strain>
    </source>
</reference>
<dbReference type="KEGG" id="mrr:Moror_4197"/>
<name>V2WUX3_MONRO</name>
<gene>
    <name evidence="1" type="ORF">Moror_4197</name>
</gene>
<dbReference type="EMBL" id="AWSO01000425">
    <property type="protein sequence ID" value="ESK90628.1"/>
    <property type="molecule type" value="Genomic_DNA"/>
</dbReference>
<keyword evidence="2" id="KW-1185">Reference proteome</keyword>
<comment type="caution">
    <text evidence="1">The sequence shown here is derived from an EMBL/GenBank/DDBJ whole genome shotgun (WGS) entry which is preliminary data.</text>
</comment>
<dbReference type="Proteomes" id="UP000017559">
    <property type="component" value="Unassembled WGS sequence"/>
</dbReference>
<dbReference type="AlphaFoldDB" id="V2WUX3"/>
<dbReference type="HOGENOM" id="CLU_2794516_0_0_1"/>
<evidence type="ECO:0000313" key="1">
    <source>
        <dbReference type="EMBL" id="ESK90628.1"/>
    </source>
</evidence>
<proteinExistence type="predicted"/>